<comment type="similarity">
    <text evidence="2 13">Belongs to the cutinase family.</text>
</comment>
<evidence type="ECO:0000313" key="14">
    <source>
        <dbReference type="EMBL" id="RKU40201.1"/>
    </source>
</evidence>
<feature type="disulfide bond" evidence="12">
    <location>
        <begin position="45"/>
        <end position="122"/>
    </location>
</feature>
<dbReference type="EC" id="3.1.1.74" evidence="3 13"/>
<dbReference type="SUPFAM" id="SSF53474">
    <property type="entry name" value="alpha/beta-Hydrolases"/>
    <property type="match status" value="1"/>
</dbReference>
<accession>A0A420XX16</accession>
<dbReference type="SMART" id="SM01110">
    <property type="entry name" value="Cutinase"/>
    <property type="match status" value="1"/>
</dbReference>
<dbReference type="EMBL" id="QVQW01000115">
    <property type="protein sequence ID" value="RKU40201.1"/>
    <property type="molecule type" value="Genomic_DNA"/>
</dbReference>
<dbReference type="STRING" id="177199.A0A420XX16"/>
<dbReference type="PROSITE" id="PS00155">
    <property type="entry name" value="CUTINASE_1"/>
    <property type="match status" value="1"/>
</dbReference>
<dbReference type="InterPro" id="IPR043580">
    <property type="entry name" value="CUTINASE_1"/>
</dbReference>
<keyword evidence="5 13" id="KW-0964">Secreted</keyword>
<keyword evidence="8" id="KW-0843">Virulence</keyword>
<keyword evidence="15" id="KW-1185">Reference proteome</keyword>
<comment type="function">
    <text evidence="13">Catalyzes the hydrolysis of complex carboxylic polyesters found in the cell wall of plants. Degrades cutin, a macromolecule that forms the structure of the plant cuticle.</text>
</comment>
<evidence type="ECO:0000256" key="10">
    <source>
        <dbReference type="ARBA" id="ARBA00034045"/>
    </source>
</evidence>
<feature type="disulfide bond" evidence="12">
    <location>
        <begin position="184"/>
        <end position="191"/>
    </location>
</feature>
<evidence type="ECO:0000256" key="2">
    <source>
        <dbReference type="ARBA" id="ARBA00007534"/>
    </source>
</evidence>
<sequence>MARFKTYCVVTATALASSTIALPLSLLSRQTWTGLIAHDFTSYGCRPVILIFARETYSPGNMGDKVGPQLSDGLKVIFGPANVATEGVDYLAAPDTNFLPLGGPPDGIAAMQVLLRSATTLCPNSAVVASGYSQGAALSHRAIEGLETGVKNRIAGVVTFGDTLTLQDGDRILGYPQNKTLIICNTGDVICDGWLWVVPTHLDYTRRVPEAVAFLLARIVAAGVRLEDVRGHPVSSSGS</sequence>
<dbReference type="GO" id="GO:0005576">
    <property type="term" value="C:extracellular region"/>
    <property type="evidence" value="ECO:0007669"/>
    <property type="project" value="UniProtKB-SubCell"/>
</dbReference>
<keyword evidence="6" id="KW-0732">Signal</keyword>
<dbReference type="PRINTS" id="PR00129">
    <property type="entry name" value="CUTINASE"/>
</dbReference>
<evidence type="ECO:0000256" key="7">
    <source>
        <dbReference type="ARBA" id="ARBA00022801"/>
    </source>
</evidence>
<feature type="active site" description="Nucleophile" evidence="11">
    <location>
        <position position="133"/>
    </location>
</feature>
<evidence type="ECO:0000256" key="13">
    <source>
        <dbReference type="RuleBase" id="RU361263"/>
    </source>
</evidence>
<evidence type="ECO:0000256" key="5">
    <source>
        <dbReference type="ARBA" id="ARBA00022525"/>
    </source>
</evidence>
<evidence type="ECO:0000256" key="3">
    <source>
        <dbReference type="ARBA" id="ARBA00013095"/>
    </source>
</evidence>
<comment type="caution">
    <text evidence="14">The sequence shown here is derived from an EMBL/GenBank/DDBJ whole genome shotgun (WGS) entry which is preliminary data.</text>
</comment>
<keyword evidence="7 13" id="KW-0378">Hydrolase</keyword>
<dbReference type="GO" id="GO:0050525">
    <property type="term" value="F:cutinase activity"/>
    <property type="evidence" value="ECO:0007669"/>
    <property type="project" value="UniProtKB-UniRule"/>
</dbReference>
<comment type="catalytic activity">
    <reaction evidence="10 13">
        <text>cutin + H2O = cutin monomers.</text>
        <dbReference type="EC" id="3.1.1.74"/>
    </reaction>
</comment>
<feature type="active site" evidence="11">
    <location>
        <position position="188"/>
    </location>
</feature>
<evidence type="ECO:0000256" key="6">
    <source>
        <dbReference type="ARBA" id="ARBA00022729"/>
    </source>
</evidence>
<evidence type="ECO:0000256" key="9">
    <source>
        <dbReference type="ARBA" id="ARBA00023157"/>
    </source>
</evidence>
<dbReference type="Pfam" id="PF01083">
    <property type="entry name" value="Cutinase"/>
    <property type="match status" value="1"/>
</dbReference>
<comment type="subcellular location">
    <subcellularLocation>
        <location evidence="1 13">Secreted</location>
    </subcellularLocation>
</comment>
<proteinExistence type="inferred from homology"/>
<dbReference type="AlphaFoldDB" id="A0A420XX16"/>
<evidence type="ECO:0000256" key="12">
    <source>
        <dbReference type="PIRSR" id="PIRSR611150-2"/>
    </source>
</evidence>
<dbReference type="GO" id="GO:0016052">
    <property type="term" value="P:carbohydrate catabolic process"/>
    <property type="evidence" value="ECO:0007669"/>
    <property type="project" value="TreeGrafter"/>
</dbReference>
<keyword evidence="4 13" id="KW-0719">Serine esterase</keyword>
<gene>
    <name evidence="14" type="ORF">DL546_000999</name>
</gene>
<protein>
    <recommendedName>
        <fullName evidence="3 13">Cutinase</fullName>
        <ecNumber evidence="3 13">3.1.1.74</ecNumber>
    </recommendedName>
</protein>
<name>A0A420XX16_9PEZI</name>
<dbReference type="Proteomes" id="UP000275385">
    <property type="component" value="Unassembled WGS sequence"/>
</dbReference>
<feature type="active site" description="Proton donor/acceptor" evidence="11">
    <location>
        <position position="201"/>
    </location>
</feature>
<keyword evidence="9 12" id="KW-1015">Disulfide bond</keyword>
<organism evidence="14 15">
    <name type="scientific">Coniochaeta pulveracea</name>
    <dbReference type="NCBI Taxonomy" id="177199"/>
    <lineage>
        <taxon>Eukaryota</taxon>
        <taxon>Fungi</taxon>
        <taxon>Dikarya</taxon>
        <taxon>Ascomycota</taxon>
        <taxon>Pezizomycotina</taxon>
        <taxon>Sordariomycetes</taxon>
        <taxon>Sordariomycetidae</taxon>
        <taxon>Coniochaetales</taxon>
        <taxon>Coniochaetaceae</taxon>
        <taxon>Coniochaeta</taxon>
    </lineage>
</organism>
<dbReference type="InterPro" id="IPR029058">
    <property type="entry name" value="AB_hydrolase_fold"/>
</dbReference>
<dbReference type="InterPro" id="IPR011150">
    <property type="entry name" value="Cutinase_monf"/>
</dbReference>
<dbReference type="PANTHER" id="PTHR48250">
    <property type="entry name" value="CUTINASE 2-RELATED"/>
    <property type="match status" value="1"/>
</dbReference>
<evidence type="ECO:0000256" key="11">
    <source>
        <dbReference type="PIRSR" id="PIRSR611150-1"/>
    </source>
</evidence>
<dbReference type="Gene3D" id="3.40.50.1820">
    <property type="entry name" value="alpha/beta hydrolase"/>
    <property type="match status" value="1"/>
</dbReference>
<evidence type="ECO:0000256" key="4">
    <source>
        <dbReference type="ARBA" id="ARBA00022487"/>
    </source>
</evidence>
<reference evidence="14 15" key="1">
    <citation type="submission" date="2018-08" db="EMBL/GenBank/DDBJ databases">
        <title>Draft genome of the lignicolous fungus Coniochaeta pulveracea.</title>
        <authorList>
            <person name="Borstlap C.J."/>
            <person name="De Witt R.N."/>
            <person name="Botha A."/>
            <person name="Volschenk H."/>
        </authorList>
    </citation>
    <scope>NUCLEOTIDE SEQUENCE [LARGE SCALE GENOMIC DNA]</scope>
    <source>
        <strain evidence="14 15">CAB683</strain>
    </source>
</reference>
<dbReference type="InterPro" id="IPR000675">
    <property type="entry name" value="Cutinase/axe"/>
</dbReference>
<dbReference type="OrthoDB" id="3225429at2759"/>
<evidence type="ECO:0000256" key="8">
    <source>
        <dbReference type="ARBA" id="ARBA00023026"/>
    </source>
</evidence>
<evidence type="ECO:0000256" key="1">
    <source>
        <dbReference type="ARBA" id="ARBA00004613"/>
    </source>
</evidence>
<dbReference type="PANTHER" id="PTHR48250:SF3">
    <property type="entry name" value="CUTINASE 1-RELATED"/>
    <property type="match status" value="1"/>
</dbReference>
<evidence type="ECO:0000313" key="15">
    <source>
        <dbReference type="Proteomes" id="UP000275385"/>
    </source>
</evidence>